<dbReference type="RefSeq" id="WP_097155564.1">
    <property type="nucleotide sequence ID" value="NZ_OBEL01000007.1"/>
</dbReference>
<dbReference type="SUPFAM" id="SSF89733">
    <property type="entry name" value="L-sulfolactate dehydrogenase-like"/>
    <property type="match status" value="1"/>
</dbReference>
<dbReference type="AlphaFoldDB" id="A0A285PMR7"/>
<protein>
    <submittedName>
        <fullName evidence="3">(2R)-3-sulfolactate dehydrogenase (NADP+)</fullName>
    </submittedName>
</protein>
<keyword evidence="4" id="KW-1185">Reference proteome</keyword>
<dbReference type="GO" id="GO:0016491">
    <property type="term" value="F:oxidoreductase activity"/>
    <property type="evidence" value="ECO:0007669"/>
    <property type="project" value="UniProtKB-KW"/>
</dbReference>
<dbReference type="EMBL" id="OBEL01000007">
    <property type="protein sequence ID" value="SNZ21181.1"/>
    <property type="molecule type" value="Genomic_DNA"/>
</dbReference>
<organism evidence="3 4">
    <name type="scientific">Cohaesibacter gelatinilyticus</name>
    <dbReference type="NCBI Taxonomy" id="372072"/>
    <lineage>
        <taxon>Bacteria</taxon>
        <taxon>Pseudomonadati</taxon>
        <taxon>Pseudomonadota</taxon>
        <taxon>Alphaproteobacteria</taxon>
        <taxon>Hyphomicrobiales</taxon>
        <taxon>Cohaesibacteraceae</taxon>
    </lineage>
</organism>
<dbReference type="InterPro" id="IPR036111">
    <property type="entry name" value="Mal/L-sulfo/L-lacto_DH-like_sf"/>
</dbReference>
<dbReference type="Pfam" id="PF02615">
    <property type="entry name" value="Ldh_2"/>
    <property type="match status" value="1"/>
</dbReference>
<dbReference type="OrthoDB" id="9811519at2"/>
<dbReference type="InterPro" id="IPR003767">
    <property type="entry name" value="Malate/L-lactate_DH-like"/>
</dbReference>
<dbReference type="InterPro" id="IPR043143">
    <property type="entry name" value="Mal/L-sulf/L-lact_DH-like_NADP"/>
</dbReference>
<dbReference type="Gene3D" id="1.10.1530.10">
    <property type="match status" value="1"/>
</dbReference>
<reference evidence="3 4" key="1">
    <citation type="submission" date="2017-09" db="EMBL/GenBank/DDBJ databases">
        <authorList>
            <person name="Ehlers B."/>
            <person name="Leendertz F.H."/>
        </authorList>
    </citation>
    <scope>NUCLEOTIDE SEQUENCE [LARGE SCALE GENOMIC DNA]</scope>
    <source>
        <strain evidence="3 4">DSM 18289</strain>
    </source>
</reference>
<dbReference type="Proteomes" id="UP000219439">
    <property type="component" value="Unassembled WGS sequence"/>
</dbReference>
<sequence>MDHMERIGLVEAKALVASALMAQGISGEHAASVALALISAEAEGQTGHGFSRLEDYAAQARSGKVNAKAYITCRNTSQTALLINADFGFAYPALDVAIARGADVAHSYGSATMSITNSHHCGALSVQVEKLARKGLVGLMVANAPAAIAPWGSSTPVFGTNPIAFAAPRRDAAPLVIDLSLSRVARGKVMHARKTGQSIPSDWALDREGNPTTDPEAALSGSMLPAGDAKGTVLALMVEILASVFTGANSSAEVSSFFTQDGPPPGSGQFLLAIRPHDMDAFADRMEAVLQVIANLEGARLPGTRRADAIRQAEENGILVPRQYVELAQELASRHA</sequence>
<gene>
    <name evidence="3" type="ORF">SAMN06265368_4298</name>
</gene>
<proteinExistence type="inferred from homology"/>
<accession>A0A285PMR7</accession>
<dbReference type="PANTHER" id="PTHR11091">
    <property type="entry name" value="OXIDOREDUCTASE-RELATED"/>
    <property type="match status" value="1"/>
</dbReference>
<evidence type="ECO:0000313" key="4">
    <source>
        <dbReference type="Proteomes" id="UP000219439"/>
    </source>
</evidence>
<evidence type="ECO:0000256" key="2">
    <source>
        <dbReference type="ARBA" id="ARBA00023002"/>
    </source>
</evidence>
<dbReference type="InterPro" id="IPR043144">
    <property type="entry name" value="Mal/L-sulf/L-lact_DH-like_ah"/>
</dbReference>
<comment type="similarity">
    <text evidence="1">Belongs to the LDH2/MDH2 oxidoreductase family.</text>
</comment>
<keyword evidence="2" id="KW-0560">Oxidoreductase</keyword>
<evidence type="ECO:0000313" key="3">
    <source>
        <dbReference type="EMBL" id="SNZ21181.1"/>
    </source>
</evidence>
<evidence type="ECO:0000256" key="1">
    <source>
        <dbReference type="ARBA" id="ARBA00006056"/>
    </source>
</evidence>
<dbReference type="Gene3D" id="3.30.1370.60">
    <property type="entry name" value="Hypothetical oxidoreductase yiak, domain 2"/>
    <property type="match status" value="1"/>
</dbReference>
<name>A0A285PMR7_9HYPH</name>
<dbReference type="PANTHER" id="PTHR11091:SF0">
    <property type="entry name" value="MALATE DEHYDROGENASE"/>
    <property type="match status" value="1"/>
</dbReference>